<feature type="compositionally biased region" description="Low complexity" evidence="1">
    <location>
        <begin position="326"/>
        <end position="345"/>
    </location>
</feature>
<name>A0A7J6MTP8_PERCH</name>
<accession>A0A7J6MTP8</accession>
<gene>
    <name evidence="2" type="ORF">FOL47_008991</name>
</gene>
<feature type="compositionally biased region" description="Basic residues" evidence="1">
    <location>
        <begin position="313"/>
        <end position="325"/>
    </location>
</feature>
<feature type="region of interest" description="Disordered" evidence="1">
    <location>
        <begin position="305"/>
        <end position="364"/>
    </location>
</feature>
<sequence length="393" mass="41525">MAWNNNEVLPSTTSAWKKSDDPTVVLDLPFDTPPSGTSLQPQQLLPTTPGQGGQPQQMPASPSGTMSTCSSSDVACACGMSSPPYGALQPLTSLESPTTDLFAATTPTQSQNFLTTALNGPTGLSTAFADSSTDVLAQEPGLDALSRIIAARCVDPLTLPQAAVQDNGYGCQCQPTTDEPALKRAKVLQEQQPLQEIPVPRWGGDPMPTADYTTRCGGGGGQRGVAPYMMLNSLRKKEYAAPPGVWKNSGGYISTVYVNKRRIYGPLRKTLEESVRDREEMLIAKENHASEEEIRELVAALKEINGGGSRGSKGGRRHRKSRKSTKSTTSSNSSSATSSTTSGSSDAGGGCCLPTIPGLDQGGSEQLPSLAARFQNENYFGGFSPESFGFAQY</sequence>
<protein>
    <recommendedName>
        <fullName evidence="4">Intraflagellar transport protein 56</fullName>
    </recommendedName>
</protein>
<reference evidence="2 3" key="1">
    <citation type="submission" date="2020-04" db="EMBL/GenBank/DDBJ databases">
        <title>Perkinsus chesapeaki whole genome sequence.</title>
        <authorList>
            <person name="Bogema D.R."/>
        </authorList>
    </citation>
    <scope>NUCLEOTIDE SEQUENCE [LARGE SCALE GENOMIC DNA]</scope>
    <source>
        <strain evidence="2">ATCC PRA-425</strain>
    </source>
</reference>
<keyword evidence="3" id="KW-1185">Reference proteome</keyword>
<dbReference type="Proteomes" id="UP000591131">
    <property type="component" value="Unassembled WGS sequence"/>
</dbReference>
<feature type="compositionally biased region" description="Low complexity" evidence="1">
    <location>
        <begin position="33"/>
        <end position="66"/>
    </location>
</feature>
<dbReference type="EMBL" id="JAAPAO010000060">
    <property type="protein sequence ID" value="KAF4674600.1"/>
    <property type="molecule type" value="Genomic_DNA"/>
</dbReference>
<proteinExistence type="predicted"/>
<comment type="caution">
    <text evidence="2">The sequence shown here is derived from an EMBL/GenBank/DDBJ whole genome shotgun (WGS) entry which is preliminary data.</text>
</comment>
<evidence type="ECO:0008006" key="4">
    <source>
        <dbReference type="Google" id="ProtNLM"/>
    </source>
</evidence>
<feature type="compositionally biased region" description="Polar residues" evidence="1">
    <location>
        <begin position="1"/>
        <end position="16"/>
    </location>
</feature>
<dbReference type="OrthoDB" id="436347at2759"/>
<organism evidence="2 3">
    <name type="scientific">Perkinsus chesapeaki</name>
    <name type="common">Clam parasite</name>
    <name type="synonym">Perkinsus andrewsi</name>
    <dbReference type="NCBI Taxonomy" id="330153"/>
    <lineage>
        <taxon>Eukaryota</taxon>
        <taxon>Sar</taxon>
        <taxon>Alveolata</taxon>
        <taxon>Perkinsozoa</taxon>
        <taxon>Perkinsea</taxon>
        <taxon>Perkinsida</taxon>
        <taxon>Perkinsidae</taxon>
        <taxon>Perkinsus</taxon>
    </lineage>
</organism>
<evidence type="ECO:0000313" key="3">
    <source>
        <dbReference type="Proteomes" id="UP000591131"/>
    </source>
</evidence>
<evidence type="ECO:0000313" key="2">
    <source>
        <dbReference type="EMBL" id="KAF4674600.1"/>
    </source>
</evidence>
<feature type="region of interest" description="Disordered" evidence="1">
    <location>
        <begin position="1"/>
        <end position="66"/>
    </location>
</feature>
<dbReference type="AlphaFoldDB" id="A0A7J6MTP8"/>
<evidence type="ECO:0000256" key="1">
    <source>
        <dbReference type="SAM" id="MobiDB-lite"/>
    </source>
</evidence>